<sequence>MEQQVWKPTTRLQKRIAKALEAKGYICVEAFWTPIAPGGEMQGLEGGWEVSWATKADDFGDIFGYNIDEVMAEIISLPVITP</sequence>
<evidence type="ECO:0000313" key="2">
    <source>
        <dbReference type="Proteomes" id="UP001597343"/>
    </source>
</evidence>
<organism evidence="1 2">
    <name type="scientific">Tumebacillus lipolyticus</name>
    <dbReference type="NCBI Taxonomy" id="1280370"/>
    <lineage>
        <taxon>Bacteria</taxon>
        <taxon>Bacillati</taxon>
        <taxon>Bacillota</taxon>
        <taxon>Bacilli</taxon>
        <taxon>Bacillales</taxon>
        <taxon>Alicyclobacillaceae</taxon>
        <taxon>Tumebacillus</taxon>
    </lineage>
</organism>
<protein>
    <submittedName>
        <fullName evidence="1">Uncharacterized protein</fullName>
    </submittedName>
</protein>
<proteinExistence type="predicted"/>
<reference evidence="2" key="1">
    <citation type="journal article" date="2019" name="Int. J. Syst. Evol. Microbiol.">
        <title>The Global Catalogue of Microorganisms (GCM) 10K type strain sequencing project: providing services to taxonomists for standard genome sequencing and annotation.</title>
        <authorList>
            <consortium name="The Broad Institute Genomics Platform"/>
            <consortium name="The Broad Institute Genome Sequencing Center for Infectious Disease"/>
            <person name="Wu L."/>
            <person name="Ma J."/>
        </authorList>
    </citation>
    <scope>NUCLEOTIDE SEQUENCE [LARGE SCALE GENOMIC DNA]</scope>
    <source>
        <strain evidence="2">CGMCC 1.13574</strain>
    </source>
</reference>
<accession>A0ABW5A451</accession>
<name>A0ABW5A451_9BACL</name>
<dbReference type="EMBL" id="JBHUIO010000024">
    <property type="protein sequence ID" value="MFD2172394.1"/>
    <property type="molecule type" value="Genomic_DNA"/>
</dbReference>
<keyword evidence="2" id="KW-1185">Reference proteome</keyword>
<dbReference type="RefSeq" id="WP_386049779.1">
    <property type="nucleotide sequence ID" value="NZ_JBHUIO010000024.1"/>
</dbReference>
<evidence type="ECO:0000313" key="1">
    <source>
        <dbReference type="EMBL" id="MFD2172394.1"/>
    </source>
</evidence>
<gene>
    <name evidence="1" type="ORF">ACFSOY_20835</name>
</gene>
<comment type="caution">
    <text evidence="1">The sequence shown here is derived from an EMBL/GenBank/DDBJ whole genome shotgun (WGS) entry which is preliminary data.</text>
</comment>
<dbReference type="Proteomes" id="UP001597343">
    <property type="component" value="Unassembled WGS sequence"/>
</dbReference>